<dbReference type="GO" id="GO:0005524">
    <property type="term" value="F:ATP binding"/>
    <property type="evidence" value="ECO:0007669"/>
    <property type="project" value="UniProtKB-KW"/>
</dbReference>
<keyword evidence="5" id="KW-0645">Protease</keyword>
<dbReference type="PROSITE" id="PS00674">
    <property type="entry name" value="AAA"/>
    <property type="match status" value="1"/>
</dbReference>
<dbReference type="GO" id="GO:0005745">
    <property type="term" value="C:m-AAA complex"/>
    <property type="evidence" value="ECO:0007669"/>
    <property type="project" value="TreeGrafter"/>
</dbReference>
<dbReference type="InterPro" id="IPR005936">
    <property type="entry name" value="FtsH"/>
</dbReference>
<feature type="region of interest" description="Disordered" evidence="21">
    <location>
        <begin position="1690"/>
        <end position="1721"/>
    </location>
</feature>
<feature type="region of interest" description="Disordered" evidence="21">
    <location>
        <begin position="159"/>
        <end position="219"/>
    </location>
</feature>
<dbReference type="CDD" id="cd12148">
    <property type="entry name" value="fungal_TF_MHR"/>
    <property type="match status" value="1"/>
</dbReference>
<dbReference type="InterPro" id="IPR027417">
    <property type="entry name" value="P-loop_NTPase"/>
</dbReference>
<dbReference type="Proteomes" id="UP000231358">
    <property type="component" value="Unassembled WGS sequence"/>
</dbReference>
<feature type="compositionally biased region" description="Polar residues" evidence="21">
    <location>
        <begin position="883"/>
        <end position="900"/>
    </location>
</feature>
<comment type="cofactor">
    <cofactor evidence="1">
        <name>Zn(2+)</name>
        <dbReference type="ChEBI" id="CHEBI:29105"/>
    </cofactor>
</comment>
<dbReference type="SMART" id="SM00066">
    <property type="entry name" value="GAL4"/>
    <property type="match status" value="1"/>
</dbReference>
<dbReference type="Pfam" id="PF06480">
    <property type="entry name" value="FtsH_ext"/>
    <property type="match status" value="1"/>
</dbReference>
<organism evidence="23 24">
    <name type="scientific">Aspergillus arachidicola</name>
    <dbReference type="NCBI Taxonomy" id="656916"/>
    <lineage>
        <taxon>Eukaryota</taxon>
        <taxon>Fungi</taxon>
        <taxon>Dikarya</taxon>
        <taxon>Ascomycota</taxon>
        <taxon>Pezizomycotina</taxon>
        <taxon>Eurotiomycetes</taxon>
        <taxon>Eurotiomycetidae</taxon>
        <taxon>Eurotiales</taxon>
        <taxon>Aspergillaceae</taxon>
        <taxon>Aspergillus</taxon>
        <taxon>Aspergillus subgen. Circumdati</taxon>
    </lineage>
</organism>
<evidence type="ECO:0000256" key="14">
    <source>
        <dbReference type="ARBA" id="ARBA00023049"/>
    </source>
</evidence>
<dbReference type="SUPFAM" id="SSF57701">
    <property type="entry name" value="Zn2/Cys6 DNA-binding domain"/>
    <property type="match status" value="1"/>
</dbReference>
<keyword evidence="9" id="KW-0378">Hydrolase</keyword>
<dbReference type="Gene3D" id="1.20.58.760">
    <property type="entry name" value="Peptidase M41"/>
    <property type="match status" value="1"/>
</dbReference>
<keyword evidence="24" id="KW-1185">Reference proteome</keyword>
<keyword evidence="14" id="KW-0482">Metalloprotease</keyword>
<evidence type="ECO:0000256" key="15">
    <source>
        <dbReference type="ARBA" id="ARBA00023125"/>
    </source>
</evidence>
<dbReference type="InterPro" id="IPR007219">
    <property type="entry name" value="XnlR_reg_dom"/>
</dbReference>
<feature type="compositionally biased region" description="Polar residues" evidence="21">
    <location>
        <begin position="159"/>
        <end position="174"/>
    </location>
</feature>
<dbReference type="GO" id="GO:0004222">
    <property type="term" value="F:metalloendopeptidase activity"/>
    <property type="evidence" value="ECO:0007669"/>
    <property type="project" value="InterPro"/>
</dbReference>
<keyword evidence="6" id="KW-0812">Transmembrane</keyword>
<comment type="catalytic activity">
    <reaction evidence="20">
        <text>ATP + H2O = ADP + phosphate + H(+)</text>
        <dbReference type="Rhea" id="RHEA:13065"/>
        <dbReference type="ChEBI" id="CHEBI:15377"/>
        <dbReference type="ChEBI" id="CHEBI:15378"/>
        <dbReference type="ChEBI" id="CHEBI:30616"/>
        <dbReference type="ChEBI" id="CHEBI:43474"/>
        <dbReference type="ChEBI" id="CHEBI:456216"/>
    </reaction>
    <physiologicalReaction direction="left-to-right" evidence="20">
        <dbReference type="Rhea" id="RHEA:13066"/>
    </physiologicalReaction>
</comment>
<feature type="region of interest" description="Disordered" evidence="21">
    <location>
        <begin position="724"/>
        <end position="784"/>
    </location>
</feature>
<evidence type="ECO:0000256" key="6">
    <source>
        <dbReference type="ARBA" id="ARBA00022692"/>
    </source>
</evidence>
<keyword evidence="11" id="KW-0067">ATP-binding</keyword>
<dbReference type="InterPro" id="IPR050928">
    <property type="entry name" value="ATP-dep_Zn_Metalloprotease"/>
</dbReference>
<evidence type="ECO:0000256" key="13">
    <source>
        <dbReference type="ARBA" id="ARBA00023015"/>
    </source>
</evidence>
<evidence type="ECO:0000313" key="23">
    <source>
        <dbReference type="EMBL" id="PIG80634.1"/>
    </source>
</evidence>
<dbReference type="InterPro" id="IPR036864">
    <property type="entry name" value="Zn2-C6_fun-type_DNA-bd_sf"/>
</dbReference>
<keyword evidence="15" id="KW-0238">DNA-binding</keyword>
<dbReference type="PROSITE" id="PS00463">
    <property type="entry name" value="ZN2_CY6_FUNGAL_1"/>
    <property type="match status" value="1"/>
</dbReference>
<reference evidence="23 24" key="1">
    <citation type="submission" date="2017-05" db="EMBL/GenBank/DDBJ databases">
        <title>Genome sequence for an aflatoxigenic pathogen of Argentinian peanut, Aspergillus arachidicola.</title>
        <authorList>
            <person name="Moore G."/>
            <person name="Beltz S.B."/>
            <person name="Mack B.M."/>
        </authorList>
    </citation>
    <scope>NUCLEOTIDE SEQUENCE [LARGE SCALE GENOMIC DNA]</scope>
    <source>
        <strain evidence="23 24">CBS 117610</strain>
    </source>
</reference>
<proteinExistence type="inferred from homology"/>
<dbReference type="CDD" id="cd00067">
    <property type="entry name" value="GAL4"/>
    <property type="match status" value="1"/>
</dbReference>
<dbReference type="PANTHER" id="PTHR43655">
    <property type="entry name" value="ATP-DEPENDENT PROTEASE"/>
    <property type="match status" value="1"/>
</dbReference>
<dbReference type="FunFam" id="3.40.1690.20:FF:000003">
    <property type="entry name" value="Mitochondrial inner membrane AAA protease Yta12, putative"/>
    <property type="match status" value="1"/>
</dbReference>
<keyword evidence="19" id="KW-0539">Nucleus</keyword>
<dbReference type="Gene3D" id="1.10.8.60">
    <property type="match status" value="1"/>
</dbReference>
<dbReference type="GO" id="GO:0004176">
    <property type="term" value="F:ATP-dependent peptidase activity"/>
    <property type="evidence" value="ECO:0007669"/>
    <property type="project" value="InterPro"/>
</dbReference>
<evidence type="ECO:0000259" key="22">
    <source>
        <dbReference type="PROSITE" id="PS50048"/>
    </source>
</evidence>
<feature type="compositionally biased region" description="Basic and acidic residues" evidence="21">
    <location>
        <begin position="1022"/>
        <end position="1035"/>
    </location>
</feature>
<dbReference type="STRING" id="656916.A0A2G7FJ54"/>
<evidence type="ECO:0000256" key="18">
    <source>
        <dbReference type="ARBA" id="ARBA00023163"/>
    </source>
</evidence>
<dbReference type="Pfam" id="PF01434">
    <property type="entry name" value="Peptidase_M41"/>
    <property type="match status" value="1"/>
</dbReference>
<feature type="region of interest" description="Disordered" evidence="21">
    <location>
        <begin position="1022"/>
        <end position="1052"/>
    </location>
</feature>
<evidence type="ECO:0000256" key="2">
    <source>
        <dbReference type="ARBA" id="ARBA00004225"/>
    </source>
</evidence>
<dbReference type="FunFam" id="1.20.58.760:FF:000003">
    <property type="entry name" value="AFG3-like AAA ATPase 2"/>
    <property type="match status" value="1"/>
</dbReference>
<dbReference type="Pfam" id="PF04082">
    <property type="entry name" value="Fungal_trans"/>
    <property type="match status" value="1"/>
</dbReference>
<dbReference type="InterPro" id="IPR003960">
    <property type="entry name" value="ATPase_AAA_CS"/>
</dbReference>
<dbReference type="InterPro" id="IPR003593">
    <property type="entry name" value="AAA+_ATPase"/>
</dbReference>
<dbReference type="GO" id="GO:0016887">
    <property type="term" value="F:ATP hydrolysis activity"/>
    <property type="evidence" value="ECO:0007669"/>
    <property type="project" value="InterPro"/>
</dbReference>
<evidence type="ECO:0000256" key="20">
    <source>
        <dbReference type="ARBA" id="ARBA00048778"/>
    </source>
</evidence>
<dbReference type="PANTHER" id="PTHR43655:SF2">
    <property type="entry name" value="AFG3 LIKE MATRIX AAA PEPTIDASE SUBUNIT 2, ISOFORM A"/>
    <property type="match status" value="1"/>
</dbReference>
<evidence type="ECO:0000256" key="10">
    <source>
        <dbReference type="ARBA" id="ARBA00022833"/>
    </source>
</evidence>
<keyword evidence="13" id="KW-0805">Transcription regulation</keyword>
<dbReference type="HAMAP" id="MF_01458">
    <property type="entry name" value="FtsH"/>
    <property type="match status" value="1"/>
</dbReference>
<name>A0A2G7FJ54_9EURO</name>
<evidence type="ECO:0000256" key="9">
    <source>
        <dbReference type="ARBA" id="ARBA00022801"/>
    </source>
</evidence>
<dbReference type="InterPro" id="IPR000642">
    <property type="entry name" value="Peptidase_M41"/>
</dbReference>
<feature type="region of interest" description="Disordered" evidence="21">
    <location>
        <begin position="883"/>
        <end position="945"/>
    </location>
</feature>
<dbReference type="GO" id="GO:0008270">
    <property type="term" value="F:zinc ion binding"/>
    <property type="evidence" value="ECO:0007669"/>
    <property type="project" value="InterPro"/>
</dbReference>
<dbReference type="InterPro" id="IPR003959">
    <property type="entry name" value="ATPase_AAA_core"/>
</dbReference>
<keyword evidence="12" id="KW-1133">Transmembrane helix</keyword>
<dbReference type="GO" id="GO:0009893">
    <property type="term" value="P:positive regulation of metabolic process"/>
    <property type="evidence" value="ECO:0007669"/>
    <property type="project" value="UniProtKB-ARBA"/>
</dbReference>
<comment type="subcellular location">
    <subcellularLocation>
        <location evidence="2">Mitochondrion membrane</location>
        <topology evidence="2">Multi-pass membrane protein</topology>
    </subcellularLocation>
</comment>
<dbReference type="InterPro" id="IPR041569">
    <property type="entry name" value="AAA_lid_3"/>
</dbReference>
<keyword evidence="8" id="KW-0547">Nucleotide-binding</keyword>
<sequence length="1721" mass="192028">MDGMGEGPDGMGFDMPMLMNQQPHLFGGYNHDSSRGSPLNNVLSNTTYNEEPGMAGEDNNDAKRRRIARACDMCRKKKIKCDGKMPKCSHCINYKTDCVFTQVEKKRNPPKGAKYIEGLENRLGRMESLLRLSGLLSEDDGKTDLGTLEKRLADRSLGNTALNSLKSPMNKFNGSSATSQSQHTTASRHSTPRMDSHSSPHTAATSPDSPKESETEVEGLSDMMCSLVTNNCGETRYIGSSSGFSIFSPKGIQWVNEKTGDTSFQEMISSAYVDDNKWMYWKPEIFSDIFARRVFKPLPPKEEALSLFRDFFENFNCMFPLFHEPTFMHLVERQYSRDPYEGSGWWASINVVLAIAHRLRVMSNLVPQEEDKKAWLYLKNAMGVLTELTMRNTDLLSVQALLGMSLFLQGTPNPQPSFFLVAAAIRLSHSIGLHKRGSGFGLNPVEVEQRKRVFWIAYLLDKDICLRSGRPPVQDDDDMNVELPSEDPPDNIGNVPISDGKGKFNLFRTLCRFATIESKVYKRLYSAKASKQSDGELLNTIGELDRELEEWKDSIPIDFRPEHEIKASHTPLILHVVVLHFSYYNCLTTIHRMSVHHGYWTSRLSNYAIQGLNARPLNPRVFLSAVLCVTAARASINLIKYIPHGDFACVWLILYYPVSALVTLFANILQNPNDARARSDVKLMNVVVNFLSTLVSDESNGSIKRMLGLCGEFERIAQVVLDKAEKESHSKKKRKAAPDEPQDLQQKTPDENSAPAPSTKRPTGAPPSATPFPSSSYPINLGNTGPDMSISTRAFAPGQTVLGTNGVSTSMHESMHTMPGMGHDFPEMLSPNNMDGVGFGDQQPFGTPTETPMTSFQQPFVPQDLWQMPMTIEWDWADMSSNFPVFEGTPNTGPTYATQSPKPPNENDGQHQPPNQPGNGGGKDGEGKKPEEPQSKLTKQEQESVDQFIQHLKSKVPQSQHQMLDDMRSIMMSEGLPPEVRDFIQKHLKSGKPTSLMDYVNLTRYMAKYLENYASKLNELEEKRTRDQEKSEDGQSQKQQGQQGKGKNEWKPPPNARVFEFRFDPASFLITSLLSYYVYRSFFPGENSKDITWQEFRANFFDKGLVDKLTVINGNRVRVELNRDAVSRVYPDSPATQPLFHYYFSIGSVESFERRLDEAQNELGIPGSERIPVSYTEEVSWGATLLSFAPTFLLIGSVFWLSRRAAGGAGGQSGIFGIGKSRAKRFNHETDIKIKFSDVAGMDEAKVEIMEFVSFLQHPEKFQKLGAKIPRGAILSGPPGTGKTLLAKATAGESGVPFFSVSGSEFVEMFVGVGPSRVRDLFANARKNTPCIIFIDEIDAIGKSRAKQSFGGGNDERESTLNQILTEMDGFNTSEQVVVLAGTNRPDVLDKALMRPGRFDRHIAIDRPTMDGRKQIFRVHLKKIVTSEDMEYLTGRLAALTPGFAGADIANCVNEAALVAARVNADHVTMKHFEQAIERVIGGLEKKSLVLSPEEKRTVAYHEAGHAICGWYFRWADPLLKVSIIPRGQGALGYAQYLPAGGDTYLMNVNQLMDRMAMTLGGRVSEELHFDTVTSGASDDFNKVTRMATAMVTKFGMSPKLKYIYYEEDPNQFHKPFSEETAKDIDTEVRRIVAEAYQQCRTLLTERKKEVGIVAEELLAKEVLSRDDLIRLLGPRPWPESGEFAKYFDGAKGATIAPPEPTQSSEATEGKDGRDQTPSPP</sequence>
<dbReference type="Pfam" id="PF17862">
    <property type="entry name" value="AAA_lid_3"/>
    <property type="match status" value="1"/>
</dbReference>
<keyword evidence="16" id="KW-0496">Mitochondrion</keyword>
<dbReference type="GO" id="GO:0006351">
    <property type="term" value="P:DNA-templated transcription"/>
    <property type="evidence" value="ECO:0007669"/>
    <property type="project" value="InterPro"/>
</dbReference>
<keyword evidence="10" id="KW-0862">Zinc</keyword>
<evidence type="ECO:0000256" key="21">
    <source>
        <dbReference type="SAM" id="MobiDB-lite"/>
    </source>
</evidence>
<dbReference type="PROSITE" id="PS50048">
    <property type="entry name" value="ZN2_CY6_FUNGAL_2"/>
    <property type="match status" value="1"/>
</dbReference>
<dbReference type="GO" id="GO:0034982">
    <property type="term" value="P:mitochondrial protein processing"/>
    <property type="evidence" value="ECO:0007669"/>
    <property type="project" value="TreeGrafter"/>
</dbReference>
<evidence type="ECO:0000256" key="8">
    <source>
        <dbReference type="ARBA" id="ARBA00022741"/>
    </source>
</evidence>
<dbReference type="Gene3D" id="3.40.50.300">
    <property type="entry name" value="P-loop containing nucleotide triphosphate hydrolases"/>
    <property type="match status" value="1"/>
</dbReference>
<evidence type="ECO:0000256" key="1">
    <source>
        <dbReference type="ARBA" id="ARBA00001947"/>
    </source>
</evidence>
<evidence type="ECO:0000256" key="4">
    <source>
        <dbReference type="ARBA" id="ARBA00010550"/>
    </source>
</evidence>
<evidence type="ECO:0000256" key="12">
    <source>
        <dbReference type="ARBA" id="ARBA00022989"/>
    </source>
</evidence>
<gene>
    <name evidence="23" type="ORF">AARAC_009471</name>
</gene>
<dbReference type="SMART" id="SM00382">
    <property type="entry name" value="AAA"/>
    <property type="match status" value="1"/>
</dbReference>
<feature type="compositionally biased region" description="Low complexity" evidence="21">
    <location>
        <begin position="175"/>
        <end position="189"/>
    </location>
</feature>
<feature type="compositionally biased region" description="Polar residues" evidence="21">
    <location>
        <begin position="199"/>
        <end position="208"/>
    </location>
</feature>
<dbReference type="CDD" id="cd19501">
    <property type="entry name" value="RecA-like_FtsH"/>
    <property type="match status" value="1"/>
</dbReference>
<evidence type="ECO:0000256" key="16">
    <source>
        <dbReference type="ARBA" id="ARBA00023128"/>
    </source>
</evidence>
<evidence type="ECO:0000256" key="7">
    <source>
        <dbReference type="ARBA" id="ARBA00022723"/>
    </source>
</evidence>
<evidence type="ECO:0000313" key="24">
    <source>
        <dbReference type="Proteomes" id="UP000231358"/>
    </source>
</evidence>
<comment type="similarity">
    <text evidence="3">In the C-terminal section; belongs to the peptidase M41 family.</text>
</comment>
<keyword evidence="18" id="KW-0804">Transcription</keyword>
<evidence type="ECO:0000256" key="17">
    <source>
        <dbReference type="ARBA" id="ARBA00023136"/>
    </source>
</evidence>
<dbReference type="GO" id="GO:0003677">
    <property type="term" value="F:DNA binding"/>
    <property type="evidence" value="ECO:0007669"/>
    <property type="project" value="UniProtKB-KW"/>
</dbReference>
<dbReference type="GO" id="GO:0000981">
    <property type="term" value="F:DNA-binding transcription factor activity, RNA polymerase II-specific"/>
    <property type="evidence" value="ECO:0007669"/>
    <property type="project" value="InterPro"/>
</dbReference>
<accession>A0A2G7FJ54</accession>
<comment type="similarity">
    <text evidence="4">In the N-terminal section; belongs to the AAA ATPase family.</text>
</comment>
<evidence type="ECO:0000256" key="5">
    <source>
        <dbReference type="ARBA" id="ARBA00022670"/>
    </source>
</evidence>
<evidence type="ECO:0000256" key="3">
    <source>
        <dbReference type="ARBA" id="ARBA00010044"/>
    </source>
</evidence>
<feature type="compositionally biased region" description="Basic and acidic residues" evidence="21">
    <location>
        <begin position="923"/>
        <end position="942"/>
    </location>
</feature>
<feature type="domain" description="Zn(2)-C6 fungal-type" evidence="22">
    <location>
        <begin position="70"/>
        <end position="100"/>
    </location>
</feature>
<protein>
    <submittedName>
        <fullName evidence="23">Fungal specific transcription factor domain protein</fullName>
    </submittedName>
</protein>
<dbReference type="GO" id="GO:0030163">
    <property type="term" value="P:protein catabolic process"/>
    <property type="evidence" value="ECO:0007669"/>
    <property type="project" value="UniProtKB-ARBA"/>
</dbReference>
<dbReference type="Gene3D" id="4.10.240.10">
    <property type="entry name" value="Zn(2)-C6 fungal-type DNA-binding domain"/>
    <property type="match status" value="1"/>
</dbReference>
<comment type="caution">
    <text evidence="23">The sequence shown here is derived from an EMBL/GenBank/DDBJ whole genome shotgun (WGS) entry which is preliminary data.</text>
</comment>
<dbReference type="FunFam" id="1.10.8.60:FF:000019">
    <property type="entry name" value="AFG3-like AAA ATPase 2"/>
    <property type="match status" value="1"/>
</dbReference>
<dbReference type="SMART" id="SM00906">
    <property type="entry name" value="Fungal_trans"/>
    <property type="match status" value="1"/>
</dbReference>
<keyword evidence="17" id="KW-0472">Membrane</keyword>
<dbReference type="SUPFAM" id="SSF52540">
    <property type="entry name" value="P-loop containing nucleoside triphosphate hydrolases"/>
    <property type="match status" value="1"/>
</dbReference>
<dbReference type="SUPFAM" id="SSF140990">
    <property type="entry name" value="FtsH protease domain-like"/>
    <property type="match status" value="1"/>
</dbReference>
<dbReference type="Gene3D" id="3.40.1690.20">
    <property type="match status" value="1"/>
</dbReference>
<dbReference type="EMBL" id="NEXV01000604">
    <property type="protein sequence ID" value="PIG80634.1"/>
    <property type="molecule type" value="Genomic_DNA"/>
</dbReference>
<dbReference type="Pfam" id="PF00004">
    <property type="entry name" value="AAA"/>
    <property type="match status" value="1"/>
</dbReference>
<dbReference type="InterPro" id="IPR037219">
    <property type="entry name" value="Peptidase_M41-like"/>
</dbReference>
<evidence type="ECO:0000256" key="11">
    <source>
        <dbReference type="ARBA" id="ARBA00022840"/>
    </source>
</evidence>
<evidence type="ECO:0000256" key="19">
    <source>
        <dbReference type="ARBA" id="ARBA00023242"/>
    </source>
</evidence>
<dbReference type="NCBIfam" id="TIGR01241">
    <property type="entry name" value="FtsH_fam"/>
    <property type="match status" value="1"/>
</dbReference>
<dbReference type="InterPro" id="IPR001138">
    <property type="entry name" value="Zn2Cys6_DnaBD"/>
</dbReference>
<dbReference type="FunFam" id="3.40.50.300:FF:000001">
    <property type="entry name" value="ATP-dependent zinc metalloprotease FtsH"/>
    <property type="match status" value="1"/>
</dbReference>
<dbReference type="Pfam" id="PF00172">
    <property type="entry name" value="Zn_clus"/>
    <property type="match status" value="1"/>
</dbReference>
<dbReference type="InterPro" id="IPR011546">
    <property type="entry name" value="Pept_M41_FtsH_extracell"/>
</dbReference>
<keyword evidence="7" id="KW-0479">Metal-binding</keyword>